<keyword evidence="3" id="KW-1185">Reference proteome</keyword>
<protein>
    <submittedName>
        <fullName evidence="2">Uncharacterized protein</fullName>
    </submittedName>
</protein>
<evidence type="ECO:0000313" key="2">
    <source>
        <dbReference type="EMBL" id="SDQ18352.1"/>
    </source>
</evidence>
<dbReference type="OrthoDB" id="2156824at2"/>
<dbReference type="RefSeq" id="WP_089974581.1">
    <property type="nucleotide sequence ID" value="NZ_CP084916.1"/>
</dbReference>
<dbReference type="Proteomes" id="UP000199481">
    <property type="component" value="Unassembled WGS sequence"/>
</dbReference>
<proteinExistence type="predicted"/>
<evidence type="ECO:0000313" key="1">
    <source>
        <dbReference type="EMBL" id="SDQ02743.1"/>
    </source>
</evidence>
<reference evidence="3" key="2">
    <citation type="submission" date="2016-10" db="EMBL/GenBank/DDBJ databases">
        <authorList>
            <person name="Varghese N."/>
            <person name="Submissions S."/>
        </authorList>
    </citation>
    <scope>NUCLEOTIDE SEQUENCE [LARGE SCALE GENOMIC DNA]</scope>
    <source>
        <strain evidence="3">MPL-11</strain>
    </source>
</reference>
<sequence>MKKMKIQEFNQDYMMIDEKEMCFEEAYPTREQSDYILSKISHPEIKEYNIKYSADSTDINLGEIGKYRLDGVPCGFNAFIITIEMEE</sequence>
<dbReference type="EMBL" id="FNJW01000006">
    <property type="protein sequence ID" value="SDQ02743.1"/>
    <property type="molecule type" value="Genomic_DNA"/>
</dbReference>
<organism evidence="2 3">
    <name type="scientific">Carnobacterium viridans</name>
    <dbReference type="NCBI Taxonomy" id="174587"/>
    <lineage>
        <taxon>Bacteria</taxon>
        <taxon>Bacillati</taxon>
        <taxon>Bacillota</taxon>
        <taxon>Bacilli</taxon>
        <taxon>Lactobacillales</taxon>
        <taxon>Carnobacteriaceae</taxon>
        <taxon>Carnobacterium</taxon>
    </lineage>
</organism>
<accession>A0A1H0YSZ2</accession>
<name>A0A1H0YSZ2_9LACT</name>
<reference evidence="2" key="1">
    <citation type="submission" date="2016-10" db="EMBL/GenBank/DDBJ databases">
        <authorList>
            <person name="de Groot N.N."/>
        </authorList>
    </citation>
    <scope>NUCLEOTIDE SEQUENCE [LARGE SCALE GENOMIC DNA]</scope>
    <source>
        <strain evidence="2">MPL-11</strain>
    </source>
</reference>
<dbReference type="AlphaFoldDB" id="A0A1H0YSZ2"/>
<evidence type="ECO:0000313" key="3">
    <source>
        <dbReference type="Proteomes" id="UP000199481"/>
    </source>
</evidence>
<dbReference type="EMBL" id="FNJW01000008">
    <property type="protein sequence ID" value="SDQ18352.1"/>
    <property type="molecule type" value="Genomic_DNA"/>
</dbReference>
<gene>
    <name evidence="1" type="ORF">SAMN04487752_0275</name>
    <name evidence="2" type="ORF">SAMN04487752_1140</name>
</gene>